<evidence type="ECO:0000256" key="1">
    <source>
        <dbReference type="ARBA" id="ARBA00008635"/>
    </source>
</evidence>
<evidence type="ECO:0000256" key="3">
    <source>
        <dbReference type="PIRSR" id="PIRSR607837-1"/>
    </source>
</evidence>
<dbReference type="InterPro" id="IPR007837">
    <property type="entry name" value="DinB"/>
</dbReference>
<dbReference type="Pfam" id="PF05163">
    <property type="entry name" value="DinB"/>
    <property type="match status" value="1"/>
</dbReference>
<dbReference type="EMBL" id="GU260705">
    <property type="protein sequence ID" value="ADC35940.1"/>
    <property type="molecule type" value="Genomic_DNA"/>
</dbReference>
<proteinExistence type="inferred from homology"/>
<reference evidence="4" key="1">
    <citation type="submission" date="2009-12" db="EMBL/GenBank/DDBJ databases">
        <authorList>
            <person name="Kielak A."/>
            <person name="van Veen J.A."/>
            <person name="Kowalchuk G.A."/>
        </authorList>
    </citation>
    <scope>NUCLEOTIDE SEQUENCE</scope>
</reference>
<evidence type="ECO:0000256" key="2">
    <source>
        <dbReference type="ARBA" id="ARBA00022723"/>
    </source>
</evidence>
<comment type="similarity">
    <text evidence="1">Belongs to the DinB family.</text>
</comment>
<evidence type="ECO:0000313" key="4">
    <source>
        <dbReference type="EMBL" id="ADC35940.1"/>
    </source>
</evidence>
<keyword evidence="2 3" id="KW-0479">Metal-binding</keyword>
<protein>
    <recommendedName>
        <fullName evidence="5">DinB family protein</fullName>
    </recommendedName>
</protein>
<accession>E3T6J6</accession>
<dbReference type="SUPFAM" id="SSF109854">
    <property type="entry name" value="DinB/YfiT-like putative metalloenzymes"/>
    <property type="match status" value="1"/>
</dbReference>
<organism evidence="4">
    <name type="scientific">uncultured bacterium 70</name>
    <dbReference type="NCBI Taxonomy" id="698392"/>
    <lineage>
        <taxon>Bacteria</taxon>
        <taxon>environmental samples</taxon>
    </lineage>
</organism>
<dbReference type="AlphaFoldDB" id="E3T6J6"/>
<dbReference type="Gene3D" id="1.20.120.450">
    <property type="entry name" value="dinb family like domain"/>
    <property type="match status" value="1"/>
</dbReference>
<dbReference type="InterPro" id="IPR034660">
    <property type="entry name" value="DinB/YfiT-like"/>
</dbReference>
<dbReference type="GO" id="GO:0046872">
    <property type="term" value="F:metal ion binding"/>
    <property type="evidence" value="ECO:0007669"/>
    <property type="project" value="UniProtKB-KW"/>
</dbReference>
<feature type="binding site" evidence="3">
    <location>
        <position position="43"/>
    </location>
    <ligand>
        <name>a divalent metal cation</name>
        <dbReference type="ChEBI" id="CHEBI:60240"/>
    </ligand>
</feature>
<name>E3T6J6_9BACT</name>
<evidence type="ECO:0008006" key="5">
    <source>
        <dbReference type="Google" id="ProtNLM"/>
    </source>
</evidence>
<reference evidence="4" key="2">
    <citation type="journal article" date="2010" name="Appl. Environ. Microbiol.">
        <title>Comparative analysis of acidobacterial genomic fragments from terrestrial and aquatic metagenomic libraries, with emphasis on acidobacteria subdivision 6.</title>
        <authorList>
            <person name="Kielak A.M."/>
            <person name="van Veen J.A."/>
            <person name="Kowalchuk G.A."/>
        </authorList>
    </citation>
    <scope>NUCLEOTIDE SEQUENCE</scope>
</reference>
<feature type="binding site" evidence="3">
    <location>
        <position position="131"/>
    </location>
    <ligand>
        <name>a divalent metal cation</name>
        <dbReference type="ChEBI" id="CHEBI:60240"/>
    </ligand>
</feature>
<sequence length="164" mass="19032">MSPKTWLHDLYRHQSWADAEHWRLITAFEPARNDQAIRTRLHHIHVVQHAFRWMTGDRQSPLAFTKAEDFSTFDALHEYARGYHAGIDPWFASLTEDRLAASIDIPFFKDPPLTITVAEALTQCAMHSQHHRGQNATRLRELGGAPENVDYIIWLWKGRPAPAW</sequence>
<feature type="binding site" evidence="3">
    <location>
        <position position="127"/>
    </location>
    <ligand>
        <name>a divalent metal cation</name>
        <dbReference type="ChEBI" id="CHEBI:60240"/>
    </ligand>
</feature>